<gene>
    <name evidence="2" type="ORF">HRQ91_07560</name>
</gene>
<proteinExistence type="predicted"/>
<name>A0A975F4U5_9SPIR</name>
<sequence>MAGLLSDKKPCKVHTERGFSVSYKDRLLYSKYDPQKSILQTVDSLSILPGTLVLCFSPCLWYGMKKLLQKIPKGCRILVCEADDLLYEFAKNELAKNPALIGHVKNDDLIFLTPEQFKNLPYALENSSSSGLATDFAIRIGSIKRTLRIDFSAGIQFEAKSYDDIYLQCQKVISQFWKNRLTLVKFGRLYSKNIFQNLARLTRKNSVPFQNLERTVSKPILICGTGESLEKTLCTLKKFLKTKRRKNIYLIAVDASLPVLNAHNIEADAVVAVESQLAIEKAYIGIPGINGKLSAALAAESAAAASGRQEGRGDKKAAAEKEISDKKDQKSKIFTLFADMTSRPHITDITSGSVCYFVSEYDKNDFIKRLFEKNLLPKAIPPLGSVGLTAAHIALLLRSSAEVPVFVTGMDFSYSVGKTHANGSAPHSERLFSHNRITSLGNYGAAFGNGSLAFTDNDGEKRITTLVLSNYARNFALCFSGVKNLWNIGESTLDIGIPRLTVNEDFTFAAGQAPGASIKTNTEWNSRAIMPRTDETASDTRTPPCGAARPDQKNCRERSAISSFFETEKAALERLKGLLTGEIKVAGQTPQDLDKEIISLLSGRSYLYLHFPDGHTPSLELSFLKRIRSEIDLFLKNITLAQKILETQGNSV</sequence>
<reference evidence="2 3" key="1">
    <citation type="journal article" date="2021" name="Microbiol. Resour. Announc.">
        <title>Complete Genome Sequences of Three Human Oral Treponema parvum Isolates.</title>
        <authorList>
            <person name="Zeng H."/>
            <person name="Watt R.M."/>
        </authorList>
    </citation>
    <scope>NUCLEOTIDE SEQUENCE [LARGE SCALE GENOMIC DNA]</scope>
    <source>
        <strain evidence="2 3">ATCC 700770</strain>
    </source>
</reference>
<dbReference type="RefSeq" id="WP_210118987.1">
    <property type="nucleotide sequence ID" value="NZ_CP054142.1"/>
</dbReference>
<dbReference type="InterPro" id="IPR002826">
    <property type="entry name" value="MptE-like"/>
</dbReference>
<evidence type="ECO:0000313" key="2">
    <source>
        <dbReference type="EMBL" id="QTQ14318.1"/>
    </source>
</evidence>
<protein>
    <submittedName>
        <fullName evidence="2">Motility associated factor glycosyltransferase family protein</fullName>
    </submittedName>
</protein>
<evidence type="ECO:0000259" key="1">
    <source>
        <dbReference type="Pfam" id="PF01973"/>
    </source>
</evidence>
<feature type="domain" description="6-hydroxymethylpterin diphosphokinase MptE-like" evidence="1">
    <location>
        <begin position="192"/>
        <end position="276"/>
    </location>
</feature>
<dbReference type="Proteomes" id="UP000671908">
    <property type="component" value="Chromosome"/>
</dbReference>
<dbReference type="Pfam" id="PF01973">
    <property type="entry name" value="MptE-like"/>
    <property type="match status" value="1"/>
</dbReference>
<dbReference type="KEGG" id="tpav:HRQ91_07560"/>
<dbReference type="EMBL" id="CP054142">
    <property type="protein sequence ID" value="QTQ14318.1"/>
    <property type="molecule type" value="Genomic_DNA"/>
</dbReference>
<dbReference type="PANTHER" id="PTHR41786">
    <property type="entry name" value="MOTILITY ACCESSORY FACTOR MAF"/>
    <property type="match status" value="1"/>
</dbReference>
<keyword evidence="3" id="KW-1185">Reference proteome</keyword>
<accession>A0A975F4U5</accession>
<evidence type="ECO:0000313" key="3">
    <source>
        <dbReference type="Proteomes" id="UP000671908"/>
    </source>
</evidence>
<dbReference type="AlphaFoldDB" id="A0A975F4U5"/>
<organism evidence="2 3">
    <name type="scientific">Treponema parvum</name>
    <dbReference type="NCBI Taxonomy" id="138851"/>
    <lineage>
        <taxon>Bacteria</taxon>
        <taxon>Pseudomonadati</taxon>
        <taxon>Spirochaetota</taxon>
        <taxon>Spirochaetia</taxon>
        <taxon>Spirochaetales</taxon>
        <taxon>Treponemataceae</taxon>
        <taxon>Treponema</taxon>
    </lineage>
</organism>
<dbReference type="PANTHER" id="PTHR41786:SF1">
    <property type="entry name" value="6-HYDROXYMETHYLPTERIN DIPHOSPHOKINASE MPTE-LIKE DOMAIN-CONTAINING PROTEIN"/>
    <property type="match status" value="1"/>
</dbReference>